<dbReference type="InterPro" id="IPR002818">
    <property type="entry name" value="DJ-1/PfpI"/>
</dbReference>
<feature type="domain" description="DJ-1/PfpI" evidence="2">
    <location>
        <begin position="9"/>
        <end position="178"/>
    </location>
</feature>
<dbReference type="OrthoDB" id="9792284at2"/>
<keyword evidence="3" id="KW-0645">Protease</keyword>
<dbReference type="SUPFAM" id="SSF52317">
    <property type="entry name" value="Class I glutamine amidotransferase-like"/>
    <property type="match status" value="1"/>
</dbReference>
<keyword evidence="3" id="KW-0378">Hydrolase</keyword>
<dbReference type="Gene3D" id="3.40.50.880">
    <property type="match status" value="1"/>
</dbReference>
<dbReference type="PROSITE" id="PS51276">
    <property type="entry name" value="PEPTIDASE_C56_PFPI"/>
    <property type="match status" value="1"/>
</dbReference>
<dbReference type="PANTHER" id="PTHR42733:SF12">
    <property type="entry name" value="PROTEINASE"/>
    <property type="match status" value="1"/>
</dbReference>
<protein>
    <submittedName>
        <fullName evidence="3">Protease I</fullName>
    </submittedName>
</protein>
<accession>A0A2N3WXA4</accession>
<reference evidence="3 4" key="1">
    <citation type="submission" date="2017-12" db="EMBL/GenBank/DDBJ databases">
        <title>Sequencing the genomes of 1000 Actinobacteria strains.</title>
        <authorList>
            <person name="Klenk H.-P."/>
        </authorList>
    </citation>
    <scope>NUCLEOTIDE SEQUENCE [LARGE SCALE GENOMIC DNA]</scope>
    <source>
        <strain evidence="3 4">DSM 44489</strain>
    </source>
</reference>
<dbReference type="CDD" id="cd03134">
    <property type="entry name" value="GATase1_PfpI_like"/>
    <property type="match status" value="1"/>
</dbReference>
<evidence type="ECO:0000313" key="3">
    <source>
        <dbReference type="EMBL" id="PKV98484.1"/>
    </source>
</evidence>
<dbReference type="GO" id="GO:0008233">
    <property type="term" value="F:peptidase activity"/>
    <property type="evidence" value="ECO:0007669"/>
    <property type="project" value="UniProtKB-KW"/>
</dbReference>
<dbReference type="EMBL" id="PJMW01000001">
    <property type="protein sequence ID" value="PKV98484.1"/>
    <property type="molecule type" value="Genomic_DNA"/>
</dbReference>
<evidence type="ECO:0000256" key="1">
    <source>
        <dbReference type="ARBA" id="ARBA00008542"/>
    </source>
</evidence>
<dbReference type="PANTHER" id="PTHR42733">
    <property type="entry name" value="DJ-1 PROTEIN"/>
    <property type="match status" value="1"/>
</dbReference>
<dbReference type="RefSeq" id="WP_101462937.1">
    <property type="nucleotide sequence ID" value="NZ_PJMW01000001.1"/>
</dbReference>
<keyword evidence="4" id="KW-1185">Reference proteome</keyword>
<name>A0A2N3WXA4_9NOCA</name>
<dbReference type="Pfam" id="PF01965">
    <property type="entry name" value="DJ-1_PfpI"/>
    <property type="match status" value="1"/>
</dbReference>
<sequence>MPQQALTGKRVAILATDGVEQVELVQPRAAVEDAGATTALLSLESGEIQAMNHDVEKGDTFTVDRPVAEAAVDDFDALLLPGGTTNPDKLRQDPAAVAFVKEFAATGKPIGVICHGPWTLVEADAVRGRTLTSYPSLRTDIRNAGGTVLDQEVVTDNGLVSSRNPADLPAFCAKIVEEFAEGRH</sequence>
<dbReference type="GO" id="GO:0006508">
    <property type="term" value="P:proteolysis"/>
    <property type="evidence" value="ECO:0007669"/>
    <property type="project" value="UniProtKB-KW"/>
</dbReference>
<comment type="caution">
    <text evidence="3">The sequence shown here is derived from an EMBL/GenBank/DDBJ whole genome shotgun (WGS) entry which is preliminary data.</text>
</comment>
<dbReference type="InterPro" id="IPR006286">
    <property type="entry name" value="C56_PfpI-like"/>
</dbReference>
<dbReference type="Proteomes" id="UP000233766">
    <property type="component" value="Unassembled WGS sequence"/>
</dbReference>
<dbReference type="AlphaFoldDB" id="A0A2N3WXA4"/>
<evidence type="ECO:0000313" key="4">
    <source>
        <dbReference type="Proteomes" id="UP000233766"/>
    </source>
</evidence>
<gene>
    <name evidence="3" type="ORF">ATK86_0503</name>
</gene>
<comment type="similarity">
    <text evidence="1">Belongs to the peptidase C56 family.</text>
</comment>
<dbReference type="InterPro" id="IPR029062">
    <property type="entry name" value="Class_I_gatase-like"/>
</dbReference>
<evidence type="ECO:0000259" key="2">
    <source>
        <dbReference type="Pfam" id="PF01965"/>
    </source>
</evidence>
<proteinExistence type="inferred from homology"/>
<dbReference type="NCBIfam" id="TIGR01382">
    <property type="entry name" value="PfpI"/>
    <property type="match status" value="1"/>
</dbReference>
<organism evidence="3 4">
    <name type="scientific">Nocardia fluminea</name>
    <dbReference type="NCBI Taxonomy" id="134984"/>
    <lineage>
        <taxon>Bacteria</taxon>
        <taxon>Bacillati</taxon>
        <taxon>Actinomycetota</taxon>
        <taxon>Actinomycetes</taxon>
        <taxon>Mycobacteriales</taxon>
        <taxon>Nocardiaceae</taxon>
        <taxon>Nocardia</taxon>
    </lineage>
</organism>